<feature type="transmembrane region" description="Helical" evidence="1">
    <location>
        <begin position="236"/>
        <end position="262"/>
    </location>
</feature>
<dbReference type="Proteomes" id="UP000682202">
    <property type="component" value="Chromosome"/>
</dbReference>
<keyword evidence="1" id="KW-1133">Transmembrane helix</keyword>
<reference evidence="2" key="1">
    <citation type="submission" date="2019-12" db="EMBL/GenBank/DDBJ databases">
        <title>Mycobacterium spongiae sp. nov.</title>
        <authorList>
            <person name="Stinear T."/>
        </authorList>
    </citation>
    <scope>NUCLEOTIDE SEQUENCE</scope>
    <source>
        <strain evidence="2">FSD4b-SM</strain>
    </source>
</reference>
<evidence type="ECO:0000256" key="1">
    <source>
        <dbReference type="SAM" id="Phobius"/>
    </source>
</evidence>
<keyword evidence="1" id="KW-0812">Transmembrane</keyword>
<feature type="transmembrane region" description="Helical" evidence="1">
    <location>
        <begin position="172"/>
        <end position="191"/>
    </location>
</feature>
<dbReference type="AlphaFoldDB" id="A0A975PXG6"/>
<dbReference type="EMBL" id="CP046600">
    <property type="protein sequence ID" value="QUR67738.1"/>
    <property type="molecule type" value="Genomic_DNA"/>
</dbReference>
<feature type="transmembrane region" description="Helical" evidence="1">
    <location>
        <begin position="274"/>
        <end position="294"/>
    </location>
</feature>
<keyword evidence="1" id="KW-0472">Membrane</keyword>
<evidence type="ECO:0000313" key="2">
    <source>
        <dbReference type="EMBL" id="QUR67738.1"/>
    </source>
</evidence>
<sequence length="299" mass="31548">MLLCGQVFAHHYLTTRIDRRTSLGYPTPLGVGCTLAIAHVFPVSPESAANVDNSQGRSRAPTDIWLSASLLGLAGLGWWWSVVGAAGMGGDEMSKHAESTMSLAAFLLAWVAMMAAMMLPAVSPVVGHYVRAAAGNALTAVLFVVGYLAVWTVVGIPAFVASTHLDPMVHGSAWIGRVAGAVALVAGLHQLSPLKATCLRHCHWPMSVSGGSRTASRAGTFVAGGRYGISCLGSCWLLMLLLITVGTMQLAWMLALTVVIWLEKVAPFSDQLRRVTAAILVVLGVALLVHPTFVTRLIV</sequence>
<dbReference type="Pfam" id="PF09948">
    <property type="entry name" value="PpoB2"/>
    <property type="match status" value="1"/>
</dbReference>
<gene>
    <name evidence="2" type="ORF">F6B93_12065</name>
</gene>
<keyword evidence="3" id="KW-1185">Reference proteome</keyword>
<feature type="transmembrane region" description="Helical" evidence="1">
    <location>
        <begin position="64"/>
        <end position="83"/>
    </location>
</feature>
<proteinExistence type="predicted"/>
<accession>A0A975PXG6</accession>
<name>A0A975PXG6_9MYCO</name>
<evidence type="ECO:0000313" key="3">
    <source>
        <dbReference type="Proteomes" id="UP000682202"/>
    </source>
</evidence>
<dbReference type="KEGG" id="mspg:F6B93_12065"/>
<organism evidence="2 3">
    <name type="scientific">Mycobacterium spongiae</name>
    <dbReference type="NCBI Taxonomy" id="886343"/>
    <lineage>
        <taxon>Bacteria</taxon>
        <taxon>Bacillati</taxon>
        <taxon>Actinomycetota</taxon>
        <taxon>Actinomycetes</taxon>
        <taxon>Mycobacteriales</taxon>
        <taxon>Mycobacteriaceae</taxon>
        <taxon>Mycobacterium</taxon>
    </lineage>
</organism>
<dbReference type="InterPro" id="IPR018688">
    <property type="entry name" value="PpoB2-like"/>
</dbReference>
<feature type="transmembrane region" description="Helical" evidence="1">
    <location>
        <begin position="138"/>
        <end position="160"/>
    </location>
</feature>
<protein>
    <submittedName>
        <fullName evidence="2">DUF2182 domain-containing protein</fullName>
    </submittedName>
</protein>
<feature type="transmembrane region" description="Helical" evidence="1">
    <location>
        <begin position="103"/>
        <end position="126"/>
    </location>
</feature>